<dbReference type="Proteomes" id="UP000185841">
    <property type="component" value="Unassembled WGS sequence"/>
</dbReference>
<dbReference type="EMBL" id="FTMP01000004">
    <property type="protein sequence ID" value="SIQ44899.1"/>
    <property type="molecule type" value="Genomic_DNA"/>
</dbReference>
<reference evidence="2 3" key="1">
    <citation type="submission" date="2017-01" db="EMBL/GenBank/DDBJ databases">
        <authorList>
            <person name="Mah S.A."/>
            <person name="Swanson W.J."/>
            <person name="Moy G.W."/>
            <person name="Vacquier V.D."/>
        </authorList>
    </citation>
    <scope>NUCLEOTIDE SEQUENCE [LARGE SCALE GENOMIC DNA]</scope>
    <source>
        <strain evidence="2 3">RU36E</strain>
    </source>
</reference>
<protein>
    <submittedName>
        <fullName evidence="2">Uncharacterized protein</fullName>
    </submittedName>
</protein>
<evidence type="ECO:0000256" key="1">
    <source>
        <dbReference type="SAM" id="Coils"/>
    </source>
</evidence>
<dbReference type="AlphaFoldDB" id="A0A1N6SUX8"/>
<organism evidence="2 3">
    <name type="scientific">Aquipseudomonas alcaligenes</name>
    <name type="common">Pseudomonas alcaligenes</name>
    <dbReference type="NCBI Taxonomy" id="43263"/>
    <lineage>
        <taxon>Bacteria</taxon>
        <taxon>Pseudomonadati</taxon>
        <taxon>Pseudomonadota</taxon>
        <taxon>Gammaproteobacteria</taxon>
        <taxon>Pseudomonadales</taxon>
        <taxon>Pseudomonadaceae</taxon>
        <taxon>Aquipseudomonas</taxon>
    </lineage>
</organism>
<evidence type="ECO:0000313" key="2">
    <source>
        <dbReference type="EMBL" id="SIQ44899.1"/>
    </source>
</evidence>
<feature type="coiled-coil region" evidence="1">
    <location>
        <begin position="66"/>
        <end position="93"/>
    </location>
</feature>
<accession>A0A1N6SUX8</accession>
<dbReference type="Gene3D" id="1.20.120.1490">
    <property type="match status" value="1"/>
</dbReference>
<dbReference type="RefSeq" id="WP_083690898.1">
    <property type="nucleotide sequence ID" value="NZ_FTMP01000004.1"/>
</dbReference>
<sequence>MLKLDVSGLSDRLAQGIQRQAARAGGAAPGEPEVRDGLRVTLSELGKARATAKHDDIEEADLPDNIKEILRLIRALRQQIADKQAELQALMAESGADPRIKQMRVEALRGELSSLQGALSTAQASLLTALKDKRLSDDQRLQASRLAMG</sequence>
<proteinExistence type="predicted"/>
<evidence type="ECO:0000313" key="3">
    <source>
        <dbReference type="Proteomes" id="UP000185841"/>
    </source>
</evidence>
<name>A0A1N6SUX8_AQUAC</name>
<gene>
    <name evidence="2" type="ORF">SAMN05878282_104156</name>
</gene>
<keyword evidence="1" id="KW-0175">Coiled coil</keyword>